<dbReference type="InterPro" id="IPR019448">
    <property type="entry name" value="NT-C2"/>
</dbReference>
<reference evidence="4 5" key="1">
    <citation type="submission" date="2016-11" db="EMBL/GenBank/DDBJ databases">
        <title>The macronuclear genome of Stentor coeruleus: a giant cell with tiny introns.</title>
        <authorList>
            <person name="Slabodnick M."/>
            <person name="Ruby J.G."/>
            <person name="Reiff S.B."/>
            <person name="Swart E.C."/>
            <person name="Gosai S."/>
            <person name="Prabakaran S."/>
            <person name="Witkowska E."/>
            <person name="Larue G.E."/>
            <person name="Fisher S."/>
            <person name="Freeman R.M."/>
            <person name="Gunawardena J."/>
            <person name="Chu W."/>
            <person name="Stover N.A."/>
            <person name="Gregory B.D."/>
            <person name="Nowacki M."/>
            <person name="Derisi J."/>
            <person name="Roy S.W."/>
            <person name="Marshall W.F."/>
            <person name="Sood P."/>
        </authorList>
    </citation>
    <scope>NUCLEOTIDE SEQUENCE [LARGE SCALE GENOMIC DNA]</scope>
    <source>
        <strain evidence="4">WM001</strain>
    </source>
</reference>
<feature type="compositionally biased region" description="Polar residues" evidence="2">
    <location>
        <begin position="165"/>
        <end position="174"/>
    </location>
</feature>
<sequence length="813" mass="95266">MSKFLKRLGTKKHIFTFDITIHSVQVAVNVPVRLNIIWKRHKKLSELRNKYPISPSIGLTEINETLSMINTLYEEKSGNFLPKKASLAIIAHIDKRSTKKLGEIHLNLIDYMKEGASRIPFTIMGCPDKKAHVFVSIKAQTMGDTIKDYASDASGSEMGVEEDQLNSGNSSFSKRSEQLSCDFTSNVANESETSILDEENKMKGQNRKPPIPRKNTDGSKEVQKEEKLRYVEIKAQNSLLEKENQQLKSEKEDLRIQMEMIVEKSKKERENFMEHANMIDIDLETIKSENYKLKEKNRRRKENYKKVQKELEETSGELLTLKINFSQSEKLKFIDEIKSLKKQFFDSQNEISKLAALLESYYNEKELLENSKDQLQSLNLKQMSEISSLKLKISEQQSIIINKIPDDQISYKRKIENVVQDIKKELESAQNERDDALSHQTDLLSDIHKLKRDFTNKEDELRSKIRKLEFENEEKANEIQFLNERLEDEIKKVTNIERKTLTAKEEFNEKIVKMHKNITEIAKEKESIEKSLMNYQRKALRNRSETDPDGLEKLRKSLNTYTMENTKLRNLIKEKDIEIEELKDKVKQIEKDFGEISNHGIFTEQVDSNEEMLKERIATLQGQIQNSNQMFVREKNLILDKTRLLEKELEVALQKNKDIEKIYETQVSALRIENIVLKEHQEKMGNPGNSGIILGEEAYKQTIEMKKIENKELKTLIVKMQEELKIMEKRYMDFKMNYASLELEKESVSKKYKDIQNSLNEFTASYKLMEEEFYRTNESFGVTLNENNELVNEIQLLKGQIEELMKRRKRKNT</sequence>
<dbReference type="Proteomes" id="UP000187209">
    <property type="component" value="Unassembled WGS sequence"/>
</dbReference>
<dbReference type="Pfam" id="PF10358">
    <property type="entry name" value="NT-C2"/>
    <property type="match status" value="1"/>
</dbReference>
<comment type="caution">
    <text evidence="4">The sequence shown here is derived from an EMBL/GenBank/DDBJ whole genome shotgun (WGS) entry which is preliminary data.</text>
</comment>
<feature type="region of interest" description="Disordered" evidence="2">
    <location>
        <begin position="153"/>
        <end position="174"/>
    </location>
</feature>
<feature type="coiled-coil region" evidence="1">
    <location>
        <begin position="294"/>
        <end position="324"/>
    </location>
</feature>
<evidence type="ECO:0000259" key="3">
    <source>
        <dbReference type="PROSITE" id="PS51840"/>
    </source>
</evidence>
<evidence type="ECO:0000256" key="2">
    <source>
        <dbReference type="SAM" id="MobiDB-lite"/>
    </source>
</evidence>
<feature type="coiled-coil region" evidence="1">
    <location>
        <begin position="351"/>
        <end position="378"/>
    </location>
</feature>
<keyword evidence="1" id="KW-0175">Coiled coil</keyword>
<evidence type="ECO:0000313" key="4">
    <source>
        <dbReference type="EMBL" id="OMJ77174.1"/>
    </source>
</evidence>
<feature type="coiled-coil region" evidence="1">
    <location>
        <begin position="412"/>
        <end position="630"/>
    </location>
</feature>
<keyword evidence="5" id="KW-1185">Reference proteome</keyword>
<accession>A0A1R2BK85</accession>
<proteinExistence type="predicted"/>
<dbReference type="EMBL" id="MPUH01000589">
    <property type="protein sequence ID" value="OMJ77174.1"/>
    <property type="molecule type" value="Genomic_DNA"/>
</dbReference>
<name>A0A1R2BK85_9CILI</name>
<feature type="domain" description="C2 NT-type" evidence="3">
    <location>
        <begin position="5"/>
        <end position="141"/>
    </location>
</feature>
<dbReference type="AlphaFoldDB" id="A0A1R2BK85"/>
<evidence type="ECO:0000256" key="1">
    <source>
        <dbReference type="SAM" id="Coils"/>
    </source>
</evidence>
<feature type="compositionally biased region" description="Basic and acidic residues" evidence="2">
    <location>
        <begin position="214"/>
        <end position="223"/>
    </location>
</feature>
<organism evidence="4 5">
    <name type="scientific">Stentor coeruleus</name>
    <dbReference type="NCBI Taxonomy" id="5963"/>
    <lineage>
        <taxon>Eukaryota</taxon>
        <taxon>Sar</taxon>
        <taxon>Alveolata</taxon>
        <taxon>Ciliophora</taxon>
        <taxon>Postciliodesmatophora</taxon>
        <taxon>Heterotrichea</taxon>
        <taxon>Heterotrichida</taxon>
        <taxon>Stentoridae</taxon>
        <taxon>Stentor</taxon>
    </lineage>
</organism>
<evidence type="ECO:0000313" key="5">
    <source>
        <dbReference type="Proteomes" id="UP000187209"/>
    </source>
</evidence>
<feature type="region of interest" description="Disordered" evidence="2">
    <location>
        <begin position="198"/>
        <end position="223"/>
    </location>
</feature>
<feature type="coiled-coil region" evidence="1">
    <location>
        <begin position="230"/>
        <end position="264"/>
    </location>
</feature>
<dbReference type="PROSITE" id="PS51840">
    <property type="entry name" value="C2_NT"/>
    <property type="match status" value="1"/>
</dbReference>
<gene>
    <name evidence="4" type="ORF">SteCoe_23282</name>
</gene>
<dbReference type="OrthoDB" id="301465at2759"/>
<feature type="coiled-coil region" evidence="1">
    <location>
        <begin position="703"/>
        <end position="807"/>
    </location>
</feature>
<protein>
    <recommendedName>
        <fullName evidence="3">C2 NT-type domain-containing protein</fullName>
    </recommendedName>
</protein>